<gene>
    <name evidence="3" type="ORF">KHB02_024375</name>
    <name evidence="2" type="ORF">KHB02_42585</name>
</gene>
<protein>
    <submittedName>
        <fullName evidence="2 3">Phosphotransferase</fullName>
    </submittedName>
</protein>
<comment type="caution">
    <text evidence="2">The sequence shown here is derived from an EMBL/GenBank/DDBJ whole genome shotgun (WGS) entry which is preliminary data.</text>
</comment>
<dbReference type="SUPFAM" id="SSF56112">
    <property type="entry name" value="Protein kinase-like (PK-like)"/>
    <property type="match status" value="1"/>
</dbReference>
<name>A0A942T807_9BACI</name>
<proteinExistence type="predicted"/>
<dbReference type="InterPro" id="IPR002575">
    <property type="entry name" value="Aminoglycoside_PTrfase"/>
</dbReference>
<dbReference type="Gene3D" id="3.90.1200.10">
    <property type="match status" value="1"/>
</dbReference>
<evidence type="ECO:0000259" key="1">
    <source>
        <dbReference type="Pfam" id="PF01636"/>
    </source>
</evidence>
<keyword evidence="4" id="KW-1185">Reference proteome</keyword>
<evidence type="ECO:0000313" key="2">
    <source>
        <dbReference type="EMBL" id="MBS4188069.1"/>
    </source>
</evidence>
<dbReference type="RefSeq" id="WP_213147889.1">
    <property type="nucleotide sequence ID" value="NZ_JAGYPE020000063.1"/>
</dbReference>
<dbReference type="Pfam" id="PF01636">
    <property type="entry name" value="APH"/>
    <property type="match status" value="1"/>
</dbReference>
<dbReference type="AlphaFoldDB" id="A0A942T807"/>
<sequence>MALPNDIVHENGSLNASLIVKKERLYQGMNGRFVERFYLSPKESYIFKPLTNNAQMGKETWIHEHVLSRFPAIYPKILAYSKHDNPVLSWMILEDLGPLSHEFTEETVLDVAKWMAWWHSLPLKSFADVPLTGLKPRIEAVAEEVCENKDALLGMLPRLGLTGKQALHVFKQLDSFLFSKLQVLSHGDLHLGNYAVVKGKLIILDWEHAHLNTPFWDLYHLLDMSHPIFPKKVTKGFREQVLELYLDAVGLELEGAAFIREYYLFSAVYSMWMILLIQKDLLADAGKWSKEQLKRQLQETVSSLRQCAEALANL</sequence>
<evidence type="ECO:0000313" key="3">
    <source>
        <dbReference type="EMBL" id="MCH6268677.1"/>
    </source>
</evidence>
<dbReference type="EMBL" id="JAGYPE020000063">
    <property type="protein sequence ID" value="MCH6268677.1"/>
    <property type="molecule type" value="Genomic_DNA"/>
</dbReference>
<dbReference type="EMBL" id="JAGYPE010000010">
    <property type="protein sequence ID" value="MBS4188069.1"/>
    <property type="molecule type" value="Genomic_DNA"/>
</dbReference>
<dbReference type="Proteomes" id="UP000677265">
    <property type="component" value="Unassembled WGS sequence"/>
</dbReference>
<dbReference type="InterPro" id="IPR011009">
    <property type="entry name" value="Kinase-like_dom_sf"/>
</dbReference>
<accession>A0A942T807</accession>
<evidence type="ECO:0000313" key="4">
    <source>
        <dbReference type="Proteomes" id="UP000677265"/>
    </source>
</evidence>
<reference evidence="2" key="1">
    <citation type="submission" date="2021-05" db="EMBL/GenBank/DDBJ databases">
        <title>Novel Bacillus species.</title>
        <authorList>
            <person name="Liu G."/>
        </authorList>
    </citation>
    <scope>NUCLEOTIDE SEQUENCE</scope>
    <source>
        <strain evidence="2 4">FJAT-50051</strain>
    </source>
</reference>
<feature type="domain" description="Aminoglycoside phosphotransferase" evidence="1">
    <location>
        <begin position="85"/>
        <end position="246"/>
    </location>
</feature>
<organism evidence="2">
    <name type="scientific">Neobacillus citreus</name>
    <dbReference type="NCBI Taxonomy" id="2833578"/>
    <lineage>
        <taxon>Bacteria</taxon>
        <taxon>Bacillati</taxon>
        <taxon>Bacillota</taxon>
        <taxon>Bacilli</taxon>
        <taxon>Bacillales</taxon>
        <taxon>Bacillaceae</taxon>
        <taxon>Neobacillus</taxon>
    </lineage>
</organism>